<dbReference type="FunFam" id="2.60.120.430:FF:000004">
    <property type="entry name" value="Putative leucine-rich repeat receptor-like serine/threonine-protein kinase"/>
    <property type="match status" value="1"/>
</dbReference>
<dbReference type="EMBL" id="CAWUPB010001166">
    <property type="protein sequence ID" value="CAK7344952.1"/>
    <property type="molecule type" value="Genomic_DNA"/>
</dbReference>
<proteinExistence type="predicted"/>
<keyword evidence="1" id="KW-1133">Transmembrane helix</keyword>
<accession>A0AAV1S395</accession>
<feature type="transmembrane region" description="Helical" evidence="1">
    <location>
        <begin position="203"/>
        <end position="225"/>
    </location>
</feature>
<dbReference type="AlphaFoldDB" id="A0AAV1S395"/>
<evidence type="ECO:0000313" key="3">
    <source>
        <dbReference type="EMBL" id="CAK7344952.1"/>
    </source>
</evidence>
<evidence type="ECO:0000259" key="2">
    <source>
        <dbReference type="Pfam" id="PF11721"/>
    </source>
</evidence>
<gene>
    <name evidence="3" type="ORF">DCAF_LOCUS18020</name>
</gene>
<dbReference type="InterPro" id="IPR021720">
    <property type="entry name" value="Malectin_dom"/>
</dbReference>
<comment type="caution">
    <text evidence="3">The sequence shown here is derived from an EMBL/GenBank/DDBJ whole genome shotgun (WGS) entry which is preliminary data.</text>
</comment>
<dbReference type="PANTHER" id="PTHR34081:SF1">
    <property type="entry name" value="MALECTIN, LEUCINE-RICH REPEAT DOMAIN, L DOMAIN-LIKE PROTEIN-RELATED"/>
    <property type="match status" value="1"/>
</dbReference>
<keyword evidence="1" id="KW-0812">Transmembrane</keyword>
<keyword evidence="1" id="KW-0472">Membrane</keyword>
<dbReference type="Pfam" id="PF11721">
    <property type="entry name" value="Malectin"/>
    <property type="match status" value="1"/>
</dbReference>
<feature type="domain" description="Malectin" evidence="2">
    <location>
        <begin position="9"/>
        <end position="187"/>
    </location>
</feature>
<protein>
    <recommendedName>
        <fullName evidence="2">Malectin domain-containing protein</fullName>
    </recommendedName>
</protein>
<reference evidence="3 4" key="1">
    <citation type="submission" date="2024-01" db="EMBL/GenBank/DDBJ databases">
        <authorList>
            <person name="Waweru B."/>
        </authorList>
    </citation>
    <scope>NUCLEOTIDE SEQUENCE [LARGE SCALE GENOMIC DNA]</scope>
</reference>
<name>A0AAV1S395_9ROSI</name>
<evidence type="ECO:0000256" key="1">
    <source>
        <dbReference type="SAM" id="Phobius"/>
    </source>
</evidence>
<dbReference type="Proteomes" id="UP001314170">
    <property type="component" value="Unassembled WGS sequence"/>
</dbReference>
<dbReference type="Gene3D" id="2.60.120.430">
    <property type="entry name" value="Galactose-binding lectin"/>
    <property type="match status" value="1"/>
</dbReference>
<evidence type="ECO:0000313" key="4">
    <source>
        <dbReference type="Proteomes" id="UP001314170"/>
    </source>
</evidence>
<organism evidence="3 4">
    <name type="scientific">Dovyalis caffra</name>
    <dbReference type="NCBI Taxonomy" id="77055"/>
    <lineage>
        <taxon>Eukaryota</taxon>
        <taxon>Viridiplantae</taxon>
        <taxon>Streptophyta</taxon>
        <taxon>Embryophyta</taxon>
        <taxon>Tracheophyta</taxon>
        <taxon>Spermatophyta</taxon>
        <taxon>Magnoliopsida</taxon>
        <taxon>eudicotyledons</taxon>
        <taxon>Gunneridae</taxon>
        <taxon>Pentapetalae</taxon>
        <taxon>rosids</taxon>
        <taxon>fabids</taxon>
        <taxon>Malpighiales</taxon>
        <taxon>Salicaceae</taxon>
        <taxon>Flacourtieae</taxon>
        <taxon>Dovyalis</taxon>
    </lineage>
</organism>
<dbReference type="PANTHER" id="PTHR34081">
    <property type="entry name" value="MALECTIN DOMAIN-CONTAINING PROTEIN"/>
    <property type="match status" value="1"/>
</dbReference>
<keyword evidence="4" id="KW-1185">Reference proteome</keyword>
<sequence length="241" mass="26846">MALCFADHSLFINCGGARTVAEGNQYDEDNAKNRFYSIPGKWAYSCSGDFLSSVANSSDYVKNTTCGVSISEESLYKTARFCPVSLTYYGFCLEKGNYTVELHFAEIIYTQDEDYSSLGTRIFDVYIQGERKLKDFNIKEKAQSPNEAWIEKFPAIVDDHPLEIHFFWAGKGSLNNPPLLNGPLISAISVTPNYKVHDGKLSAAQITGITIGCAFAPLLLLAFIWKMGWLGNRELRGETIS</sequence>